<dbReference type="InterPro" id="IPR018101">
    <property type="entry name" value="Transl_elong_Ts_CS"/>
</dbReference>
<dbReference type="PANTHER" id="PTHR11741">
    <property type="entry name" value="ELONGATION FACTOR TS"/>
    <property type="match status" value="1"/>
</dbReference>
<dbReference type="STRING" id="1798705.A2563_05010"/>
<dbReference type="GO" id="GO:0005737">
    <property type="term" value="C:cytoplasm"/>
    <property type="evidence" value="ECO:0007669"/>
    <property type="project" value="UniProtKB-SubCell"/>
</dbReference>
<feature type="domain" description="Translation elongation factor EFTs/EF1B dimerisation" evidence="6">
    <location>
        <begin position="70"/>
        <end position="272"/>
    </location>
</feature>
<dbReference type="Pfam" id="PF00889">
    <property type="entry name" value="EF_TS"/>
    <property type="match status" value="1"/>
</dbReference>
<evidence type="ECO:0000256" key="1">
    <source>
        <dbReference type="ARBA" id="ARBA00005532"/>
    </source>
</evidence>
<gene>
    <name evidence="5" type="primary">tsf</name>
    <name evidence="7" type="ORF">A2563_05010</name>
</gene>
<dbReference type="FunFam" id="1.10.8.10:FF:000001">
    <property type="entry name" value="Elongation factor Ts"/>
    <property type="match status" value="1"/>
</dbReference>
<comment type="similarity">
    <text evidence="1 5">Belongs to the EF-Ts family.</text>
</comment>
<evidence type="ECO:0000256" key="5">
    <source>
        <dbReference type="HAMAP-Rule" id="MF_00050"/>
    </source>
</evidence>
<dbReference type="FunFam" id="1.10.286.20:FF:000001">
    <property type="entry name" value="Elongation factor Ts"/>
    <property type="match status" value="1"/>
</dbReference>
<evidence type="ECO:0000256" key="3">
    <source>
        <dbReference type="ARBA" id="ARBA00022768"/>
    </source>
</evidence>
<dbReference type="Gene3D" id="1.10.8.10">
    <property type="entry name" value="DNA helicase RuvA subunit, C-terminal domain"/>
    <property type="match status" value="1"/>
</dbReference>
<keyword evidence="5" id="KW-0963">Cytoplasm</keyword>
<organism evidence="7 8">
    <name type="scientific">Candidatus Magasanikbacteria bacterium RIFOXYD1_FULL_40_23</name>
    <dbReference type="NCBI Taxonomy" id="1798705"/>
    <lineage>
        <taxon>Bacteria</taxon>
        <taxon>Candidatus Magasanikiibacteriota</taxon>
    </lineage>
</organism>
<feature type="region of interest" description="Involved in Mg(2+) ion dislocation from EF-Tu" evidence="5">
    <location>
        <begin position="79"/>
        <end position="82"/>
    </location>
</feature>
<sequence length="290" mass="31419">MSVTASDVAKLRSLTGAGMMDCKKALDEAEGDMEKAGEILRKKGIVKAAKRTDKIAAEGTTQVKASGDTAVVMELNSETDFVSGSPDFQNLATSLTDALLQNKPADLEQAMSVKVGGETVQEVLNNFTAKIGEKISLRRFAVVEKTSADVYGAYSHLGGRMSVLVVLKNSSDSALATDIAMHAAASNPKYISRDQVPAELVEKEKEIYTDQLRQQGKPEAAMANILKGKLDKFYSEICLLEQSFIKDEEKTVQKLLGENVSIEKMVRFEVGEGIEKEATDFAAEVEAQIK</sequence>
<comment type="caution">
    <text evidence="7">The sequence shown here is derived from an EMBL/GenBank/DDBJ whole genome shotgun (WGS) entry which is preliminary data.</text>
</comment>
<dbReference type="SUPFAM" id="SSF54713">
    <property type="entry name" value="Elongation factor Ts (EF-Ts), dimerisation domain"/>
    <property type="match status" value="2"/>
</dbReference>
<accession>A0A1F6P8P1</accession>
<dbReference type="Gene3D" id="1.10.286.20">
    <property type="match status" value="1"/>
</dbReference>
<comment type="function">
    <text evidence="5">Associates with the EF-Tu.GDP complex and induces the exchange of GDP to GTP. It remains bound to the aminoacyl-tRNA.EF-Tu.GTP complex up to the GTP hydrolysis stage on the ribosome.</text>
</comment>
<dbReference type="AlphaFoldDB" id="A0A1F6P8P1"/>
<dbReference type="EMBL" id="MFRA01000006">
    <property type="protein sequence ID" value="OGH92314.1"/>
    <property type="molecule type" value="Genomic_DNA"/>
</dbReference>
<comment type="subcellular location">
    <subcellularLocation>
        <location evidence="5">Cytoplasm</location>
    </subcellularLocation>
</comment>
<evidence type="ECO:0000313" key="7">
    <source>
        <dbReference type="EMBL" id="OGH92314.1"/>
    </source>
</evidence>
<dbReference type="SUPFAM" id="SSF46934">
    <property type="entry name" value="UBA-like"/>
    <property type="match status" value="1"/>
</dbReference>
<evidence type="ECO:0000256" key="4">
    <source>
        <dbReference type="ARBA" id="ARBA00022917"/>
    </source>
</evidence>
<dbReference type="InterPro" id="IPR036402">
    <property type="entry name" value="EF-Ts_dimer_sf"/>
</dbReference>
<dbReference type="Proteomes" id="UP000176634">
    <property type="component" value="Unassembled WGS sequence"/>
</dbReference>
<evidence type="ECO:0000256" key="2">
    <source>
        <dbReference type="ARBA" id="ARBA00016956"/>
    </source>
</evidence>
<keyword evidence="3 5" id="KW-0251">Elongation factor</keyword>
<name>A0A1F6P8P1_9BACT</name>
<proteinExistence type="inferred from homology"/>
<protein>
    <recommendedName>
        <fullName evidence="2 5">Elongation factor Ts</fullName>
        <shortName evidence="5">EF-Ts</shortName>
    </recommendedName>
</protein>
<dbReference type="PANTHER" id="PTHR11741:SF0">
    <property type="entry name" value="ELONGATION FACTOR TS, MITOCHONDRIAL"/>
    <property type="match status" value="1"/>
</dbReference>
<keyword evidence="4 5" id="KW-0648">Protein biosynthesis</keyword>
<evidence type="ECO:0000313" key="8">
    <source>
        <dbReference type="Proteomes" id="UP000176634"/>
    </source>
</evidence>
<dbReference type="CDD" id="cd14275">
    <property type="entry name" value="UBA_EF-Ts"/>
    <property type="match status" value="1"/>
</dbReference>
<dbReference type="PROSITE" id="PS01126">
    <property type="entry name" value="EF_TS_1"/>
    <property type="match status" value="1"/>
</dbReference>
<reference evidence="7 8" key="1">
    <citation type="journal article" date="2016" name="Nat. Commun.">
        <title>Thousands of microbial genomes shed light on interconnected biogeochemical processes in an aquifer system.</title>
        <authorList>
            <person name="Anantharaman K."/>
            <person name="Brown C.T."/>
            <person name="Hug L.A."/>
            <person name="Sharon I."/>
            <person name="Castelle C.J."/>
            <person name="Probst A.J."/>
            <person name="Thomas B.C."/>
            <person name="Singh A."/>
            <person name="Wilkins M.J."/>
            <person name="Karaoz U."/>
            <person name="Brodie E.L."/>
            <person name="Williams K.H."/>
            <person name="Hubbard S.S."/>
            <person name="Banfield J.F."/>
        </authorList>
    </citation>
    <scope>NUCLEOTIDE SEQUENCE [LARGE SCALE GENOMIC DNA]</scope>
</reference>
<dbReference type="InterPro" id="IPR014039">
    <property type="entry name" value="Transl_elong_EFTs/EF1B_dimer"/>
</dbReference>
<dbReference type="InterPro" id="IPR009060">
    <property type="entry name" value="UBA-like_sf"/>
</dbReference>
<dbReference type="InterPro" id="IPR001816">
    <property type="entry name" value="Transl_elong_EFTs/EF1B"/>
</dbReference>
<dbReference type="GO" id="GO:0003746">
    <property type="term" value="F:translation elongation factor activity"/>
    <property type="evidence" value="ECO:0007669"/>
    <property type="project" value="UniProtKB-UniRule"/>
</dbReference>
<evidence type="ECO:0000259" key="6">
    <source>
        <dbReference type="Pfam" id="PF00889"/>
    </source>
</evidence>
<dbReference type="Gene3D" id="3.30.479.20">
    <property type="entry name" value="Elongation factor Ts, dimerisation domain"/>
    <property type="match status" value="2"/>
</dbReference>
<dbReference type="HAMAP" id="MF_00050">
    <property type="entry name" value="EF_Ts"/>
    <property type="match status" value="1"/>
</dbReference>
<dbReference type="NCBIfam" id="TIGR00116">
    <property type="entry name" value="tsf"/>
    <property type="match status" value="1"/>
</dbReference>